<dbReference type="Proteomes" id="UP000694888">
    <property type="component" value="Unplaced"/>
</dbReference>
<dbReference type="SMART" id="SM00186">
    <property type="entry name" value="FBG"/>
    <property type="match status" value="1"/>
</dbReference>
<dbReference type="PANTHER" id="PTHR19143">
    <property type="entry name" value="FIBRINOGEN/TENASCIN/ANGIOPOEITIN"/>
    <property type="match status" value="1"/>
</dbReference>
<dbReference type="InterPro" id="IPR036056">
    <property type="entry name" value="Fibrinogen-like_C"/>
</dbReference>
<dbReference type="Gene3D" id="3.90.215.10">
    <property type="entry name" value="Gamma Fibrinogen, chain A, domain 1"/>
    <property type="match status" value="2"/>
</dbReference>
<dbReference type="Pfam" id="PF00147">
    <property type="entry name" value="Fibrinogen_C"/>
    <property type="match status" value="1"/>
</dbReference>
<dbReference type="GeneID" id="101845487"/>
<dbReference type="PANTHER" id="PTHR19143:SF458">
    <property type="entry name" value="FIBRINOGEN C-TERMINAL DOMAIN-CONTAINING PROTEIN-RELATED"/>
    <property type="match status" value="1"/>
</dbReference>
<dbReference type="InterPro" id="IPR050373">
    <property type="entry name" value="Fibrinogen_C-term_domain"/>
</dbReference>
<dbReference type="RefSeq" id="XP_012942163.2">
    <property type="nucleotide sequence ID" value="XM_013086709.2"/>
</dbReference>
<evidence type="ECO:0000313" key="2">
    <source>
        <dbReference type="Proteomes" id="UP000694888"/>
    </source>
</evidence>
<gene>
    <name evidence="3" type="primary">LOC101845487</name>
</gene>
<accession>A0ABM1A757</accession>
<feature type="domain" description="Fibrinogen C-terminal" evidence="1">
    <location>
        <begin position="114"/>
        <end position="239"/>
    </location>
</feature>
<dbReference type="SUPFAM" id="SSF56496">
    <property type="entry name" value="Fibrinogen C-terminal domain-like"/>
    <property type="match status" value="1"/>
</dbReference>
<name>A0ABM1A757_APLCA</name>
<dbReference type="PROSITE" id="PS51406">
    <property type="entry name" value="FIBRINOGEN_C_2"/>
    <property type="match status" value="1"/>
</dbReference>
<organism evidence="2 3">
    <name type="scientific">Aplysia californica</name>
    <name type="common">California sea hare</name>
    <dbReference type="NCBI Taxonomy" id="6500"/>
    <lineage>
        <taxon>Eukaryota</taxon>
        <taxon>Metazoa</taxon>
        <taxon>Spiralia</taxon>
        <taxon>Lophotrochozoa</taxon>
        <taxon>Mollusca</taxon>
        <taxon>Gastropoda</taxon>
        <taxon>Heterobranchia</taxon>
        <taxon>Euthyneura</taxon>
        <taxon>Tectipleura</taxon>
        <taxon>Aplysiida</taxon>
        <taxon>Aplysioidea</taxon>
        <taxon>Aplysiidae</taxon>
        <taxon>Aplysia</taxon>
    </lineage>
</organism>
<keyword evidence="2" id="KW-1185">Reference proteome</keyword>
<evidence type="ECO:0000259" key="1">
    <source>
        <dbReference type="PROSITE" id="PS51406"/>
    </source>
</evidence>
<reference evidence="3" key="1">
    <citation type="submission" date="2025-08" db="UniProtKB">
        <authorList>
            <consortium name="RefSeq"/>
        </authorList>
    </citation>
    <scope>IDENTIFICATION</scope>
</reference>
<protein>
    <submittedName>
        <fullName evidence="3">Fibrinogen C domain-containing protein 1-like</fullName>
    </submittedName>
</protein>
<evidence type="ECO:0000313" key="3">
    <source>
        <dbReference type="RefSeq" id="XP_012942163.2"/>
    </source>
</evidence>
<dbReference type="InterPro" id="IPR002181">
    <property type="entry name" value="Fibrinogen_a/b/g_C_dom"/>
</dbReference>
<dbReference type="InterPro" id="IPR014716">
    <property type="entry name" value="Fibrinogen_a/b/g_C_1"/>
</dbReference>
<sequence length="249" mass="28769">MIRLGSSWFSEDFLRKVCGIDEMCSGKEWFELSPDGRSLVNVHITMGRKRRECAVVINDNDIRLLIEKHSKPEDPPITCADVKVSKSRQVVTLLNGLEVVCDTTTDNGGWIVFQQRYELRIDFSYKEKNYYAKYNNFSLLGEPEYYTIQISGYSGNAEDTMSYHNGQAFTTFDRDHDKFENGNCAERYHGGWWYSGCHHVHLNGNWGNKKWYGHGLTWLPVTGFFDSVTFSEMKIRPVDNDLRCSNALL</sequence>
<proteinExistence type="predicted"/>